<accession>A0A914R3L4</accession>
<dbReference type="Proteomes" id="UP000887564">
    <property type="component" value="Unplaced"/>
</dbReference>
<dbReference type="WBParaSite" id="PEQ_0000085301-mRNA-1">
    <property type="protein sequence ID" value="PEQ_0000085301-mRNA-1"/>
    <property type="gene ID" value="PEQ_0000085301"/>
</dbReference>
<dbReference type="InterPro" id="IPR053966">
    <property type="entry name" value="INTS1_INTS2-bd"/>
</dbReference>
<dbReference type="Pfam" id="PF22929">
    <property type="entry name" value="INTS1_INTS2-bd"/>
    <property type="match status" value="1"/>
</dbReference>
<protein>
    <recommendedName>
        <fullName evidence="1">Integrator complex subunit 1 INTS2-binding domain-containing protein</fullName>
    </recommendedName>
</protein>
<evidence type="ECO:0000259" key="1">
    <source>
        <dbReference type="Pfam" id="PF22929"/>
    </source>
</evidence>
<feature type="domain" description="Integrator complex subunit 1 INTS2-binding" evidence="1">
    <location>
        <begin position="13"/>
        <end position="77"/>
    </location>
</feature>
<name>A0A914R3L4_PAREQ</name>
<sequence length="80" mass="8937">MLCADDERIVNTLQVALSDMKREDALRFVQSFGLTSYSCSKLFAILDTITSLEGDVLYEARKAARFIRAYKLRGAVGADK</sequence>
<evidence type="ECO:0000313" key="2">
    <source>
        <dbReference type="Proteomes" id="UP000887564"/>
    </source>
</evidence>
<keyword evidence="2" id="KW-1185">Reference proteome</keyword>
<dbReference type="AlphaFoldDB" id="A0A914R3L4"/>
<evidence type="ECO:0000313" key="3">
    <source>
        <dbReference type="WBParaSite" id="PEQ_0000085301-mRNA-1"/>
    </source>
</evidence>
<proteinExistence type="predicted"/>
<organism evidence="2 3">
    <name type="scientific">Parascaris equorum</name>
    <name type="common">Equine roundworm</name>
    <dbReference type="NCBI Taxonomy" id="6256"/>
    <lineage>
        <taxon>Eukaryota</taxon>
        <taxon>Metazoa</taxon>
        <taxon>Ecdysozoa</taxon>
        <taxon>Nematoda</taxon>
        <taxon>Chromadorea</taxon>
        <taxon>Rhabditida</taxon>
        <taxon>Spirurina</taxon>
        <taxon>Ascaridomorpha</taxon>
        <taxon>Ascaridoidea</taxon>
        <taxon>Ascarididae</taxon>
        <taxon>Parascaris</taxon>
    </lineage>
</organism>
<reference evidence="3" key="1">
    <citation type="submission" date="2022-11" db="UniProtKB">
        <authorList>
            <consortium name="WormBaseParasite"/>
        </authorList>
    </citation>
    <scope>IDENTIFICATION</scope>
</reference>